<evidence type="ECO:0008006" key="3">
    <source>
        <dbReference type="Google" id="ProtNLM"/>
    </source>
</evidence>
<dbReference type="RefSeq" id="WP_256766547.1">
    <property type="nucleotide sequence ID" value="NZ_CP101718.1"/>
</dbReference>
<dbReference type="Proteomes" id="UP001164713">
    <property type="component" value="Chromosome"/>
</dbReference>
<proteinExistence type="predicted"/>
<reference evidence="1" key="1">
    <citation type="submission" date="2022-12" db="EMBL/GenBank/DDBJ databases">
        <title>Genomic of Bacillus halotolerans.</title>
        <authorList>
            <person name="Xu G."/>
            <person name="Ding Y."/>
        </authorList>
    </citation>
    <scope>NUCLEOTIDE SEQUENCE</scope>
    <source>
        <strain evidence="1">B13</strain>
    </source>
</reference>
<protein>
    <recommendedName>
        <fullName evidence="3">NERD domain-containing protein</fullName>
    </recommendedName>
</protein>
<dbReference type="EMBL" id="CP114066">
    <property type="protein sequence ID" value="WAT21397.1"/>
    <property type="molecule type" value="Genomic_DNA"/>
</dbReference>
<keyword evidence="2" id="KW-1185">Reference proteome</keyword>
<organism evidence="1 2">
    <name type="scientific">Bacillus halotolerans</name>
    <dbReference type="NCBI Taxonomy" id="260554"/>
    <lineage>
        <taxon>Bacteria</taxon>
        <taxon>Bacillati</taxon>
        <taxon>Bacillota</taxon>
        <taxon>Bacilli</taxon>
        <taxon>Bacillales</taxon>
        <taxon>Bacillaceae</taxon>
        <taxon>Bacillus</taxon>
    </lineage>
</organism>
<name>A0ABY7I0F8_9BACI</name>
<gene>
    <name evidence="1" type="ORF">O0R52_21040</name>
</gene>
<evidence type="ECO:0000313" key="1">
    <source>
        <dbReference type="EMBL" id="WAT21397.1"/>
    </source>
</evidence>
<accession>A0ABY7I0F8</accession>
<sequence>MMIINKEKIKQFCKKFRQLKTEAEKLEYLKKKYIAEEFQFHRIFLHSGQIYNLSTKTIDELLIFIKYLKIEKKKIIEEDLDFLQYLLEKKNMYLDKIIAHIHNNPEGIYAEDLLNYLEYLNFIKEENGCSIDGKVYPKNILNSQYNHVLDSFSGIIEIIRNYHLPFKNSKRRKINDLCNEIYQLETRRNSLRSFINATMMELNKPRKINDYIHDGINFGTVYLALKNPPYWSELEIYRDLNFIHLVNDEIDFNVDLSLAKKAGCIRTSHDGEIMHIDYDKGHLWLIERDIYHAYKLISPIYGDRETVFYYKNKKYRIDDLLSIFSSIQKYILLNKDEWVNKFKLDQSSSLIGVYGKRELLRRLGLSNDKVELLELLSFDIDGENKHEILNYKPLIRRDNIYYILPTWINHISLERSIDKILSDKSIVQVCLLEQTDKGLLFEDTIESFFKSCNIEFFKTKRDEENGLPEIDGMFIIDDYLFIFEAKASIKPENIIEAYNHLNSILAKAKEQLDERMNILLNDKERTAILKNKIKLNISGLKIVPFILINHHFFNGYTGLLNETRNNYYPIIDFLNLKEIIINKKIACWEYNEEKGYYNRLEFPCTKGHELEHYLKNQIACLISCESPTFQILDDKVMFKIVKPLKIRN</sequence>
<evidence type="ECO:0000313" key="2">
    <source>
        <dbReference type="Proteomes" id="UP001164713"/>
    </source>
</evidence>